<evidence type="ECO:0008006" key="5">
    <source>
        <dbReference type="Google" id="ProtNLM"/>
    </source>
</evidence>
<dbReference type="OrthoDB" id="25466at2759"/>
<organism evidence="3 4">
    <name type="scientific">Albula goreensis</name>
    <dbReference type="NCBI Taxonomy" id="1534307"/>
    <lineage>
        <taxon>Eukaryota</taxon>
        <taxon>Metazoa</taxon>
        <taxon>Chordata</taxon>
        <taxon>Craniata</taxon>
        <taxon>Vertebrata</taxon>
        <taxon>Euteleostomi</taxon>
        <taxon>Actinopterygii</taxon>
        <taxon>Neopterygii</taxon>
        <taxon>Teleostei</taxon>
        <taxon>Albuliformes</taxon>
        <taxon>Albulidae</taxon>
        <taxon>Albula</taxon>
    </lineage>
</organism>
<dbReference type="Pfam" id="PF14912">
    <property type="entry name" value="THEG"/>
    <property type="match status" value="3"/>
</dbReference>
<dbReference type="AlphaFoldDB" id="A0A8T3CF04"/>
<evidence type="ECO:0000256" key="2">
    <source>
        <dbReference type="SAM" id="MobiDB-lite"/>
    </source>
</evidence>
<protein>
    <recommendedName>
        <fullName evidence="5">Testicular haploid expressed gene protein-like</fullName>
    </recommendedName>
</protein>
<dbReference type="SMART" id="SM00705">
    <property type="entry name" value="THEG"/>
    <property type="match status" value="5"/>
</dbReference>
<sequence length="228" mass="25882">MATRIEQLAKPKPNLLKCPDRRSAYWRDRLPEKKQGETTTFELTPRWSQLCERRQREPVFPENRWRSPIWEVSMAALRASATERVCALAKHRQPKPGWQPDRPLLAKPKTAVGTVVLSSRIGQLACPKKVVTPLRLQIETRPTLASLQPRTLSSRLRLLATPKPSHPQYQLDRPVSWPVPVPAQEAVASNRVQVLAQPKPRKGLFEGYNPFSVNPAARMPTSPRGSWS</sequence>
<dbReference type="InterPro" id="IPR006623">
    <property type="entry name" value="THEG"/>
</dbReference>
<feature type="region of interest" description="Disordered" evidence="2">
    <location>
        <begin position="205"/>
        <end position="228"/>
    </location>
</feature>
<dbReference type="InterPro" id="IPR042401">
    <property type="entry name" value="SPMAP2-like"/>
</dbReference>
<evidence type="ECO:0000256" key="1">
    <source>
        <dbReference type="ARBA" id="ARBA00022737"/>
    </source>
</evidence>
<comment type="caution">
    <text evidence="3">The sequence shown here is derived from an EMBL/GenBank/DDBJ whole genome shotgun (WGS) entry which is preliminary data.</text>
</comment>
<reference evidence="3" key="1">
    <citation type="submission" date="2021-01" db="EMBL/GenBank/DDBJ databases">
        <authorList>
            <person name="Zahm M."/>
            <person name="Roques C."/>
            <person name="Cabau C."/>
            <person name="Klopp C."/>
            <person name="Donnadieu C."/>
            <person name="Jouanno E."/>
            <person name="Lampietro C."/>
            <person name="Louis A."/>
            <person name="Herpin A."/>
            <person name="Echchiki A."/>
            <person name="Berthelot C."/>
            <person name="Parey E."/>
            <person name="Roest-Crollius H."/>
            <person name="Braasch I."/>
            <person name="Postlethwait J."/>
            <person name="Bobe J."/>
            <person name="Montfort J."/>
            <person name="Bouchez O."/>
            <person name="Begum T."/>
            <person name="Mejri S."/>
            <person name="Adams A."/>
            <person name="Chen W.-J."/>
            <person name="Guiguen Y."/>
        </authorList>
    </citation>
    <scope>NUCLEOTIDE SEQUENCE</scope>
    <source>
        <tissue evidence="3">Blood</tissue>
    </source>
</reference>
<dbReference type="PANTHER" id="PTHR15901:SF16">
    <property type="entry name" value="TESTICULAR HAPLOID EXPRESSED GENE PROTEIN"/>
    <property type="match status" value="1"/>
</dbReference>
<name>A0A8T3CF04_9TELE</name>
<dbReference type="PANTHER" id="PTHR15901">
    <property type="entry name" value="TESTICULAR HAPLOID EXPRESSED GENE PROTEIN"/>
    <property type="match status" value="1"/>
</dbReference>
<keyword evidence="1" id="KW-0677">Repeat</keyword>
<accession>A0A8T3CF04</accession>
<keyword evidence="4" id="KW-1185">Reference proteome</keyword>
<evidence type="ECO:0000313" key="4">
    <source>
        <dbReference type="Proteomes" id="UP000829720"/>
    </source>
</evidence>
<proteinExistence type="predicted"/>
<gene>
    <name evidence="3" type="ORF">AGOR_G00236670</name>
</gene>
<evidence type="ECO:0000313" key="3">
    <source>
        <dbReference type="EMBL" id="KAI1882611.1"/>
    </source>
</evidence>
<dbReference type="GO" id="GO:0007283">
    <property type="term" value="P:spermatogenesis"/>
    <property type="evidence" value="ECO:0007669"/>
    <property type="project" value="TreeGrafter"/>
</dbReference>
<dbReference type="EMBL" id="JAERUA010000024">
    <property type="protein sequence ID" value="KAI1882611.1"/>
    <property type="molecule type" value="Genomic_DNA"/>
</dbReference>
<dbReference type="Proteomes" id="UP000829720">
    <property type="component" value="Unassembled WGS sequence"/>
</dbReference>